<feature type="transmembrane region" description="Helical" evidence="2">
    <location>
        <begin position="17"/>
        <end position="39"/>
    </location>
</feature>
<organism evidence="4 5">
    <name type="scientific">Flavobacterium soyae</name>
    <dbReference type="NCBI Taxonomy" id="2903098"/>
    <lineage>
        <taxon>Bacteria</taxon>
        <taxon>Pseudomonadati</taxon>
        <taxon>Bacteroidota</taxon>
        <taxon>Flavobacteriia</taxon>
        <taxon>Flavobacteriales</taxon>
        <taxon>Flavobacteriaceae</taxon>
        <taxon>Flavobacterium</taxon>
    </lineage>
</organism>
<sequence length="888" mass="101953">MSANFEYRNSFTQRSCLFLDTGILFLFFILPLVACPLWGQAGQKKHLNPSDYPLWGQTHLDRISPDENWASYTMTYENGNDTLFVQNMTNNKIYSFPRGENSVFTKNSFFICQMAAEISVLNLKTASQKTIRSVKRFEYCDETGNLIVLILTADKKNNLKIWSLATGIVKEIQNVTDFSLSPSGRQLVYAVSSKDQLTVNLIDLRNSQPPKTIASNNKNHYISLTWQSTGKAFAFLSQPDQGIITSLFYYALKEKKLYEFNTETRSDFPDQTAIVYDPYYKIRISDDLKNVFFAIKRQAATSGTLEKSIVEIWNTNDQWIYPYNVRMGNFANSLKIALWQPQSDLFTPVSTAEIPKIMLTGNLQNAVLFNPKDYEPQFRDSGPSDFYIMNLMTFEKKVFLEKQFRHSRSPLPSPTGKYITYFKEENWWAYDVLLQTHTNLTAKIGVKFKSKNRTLVPESTCGSPGWSVNDKEILIYDEFDIWAVAPDGNNFRRLTRGRESKIIFRIAEFPGRLGLNKIYDGIKAEVYDLNDSLMLRAEGADGKTGYFKWKTASGAEPIVYGDFYVDELTYAEKKGKLFFRQQKYDVPPQLMFEAGKGKIIPFYKSNPQHQKYFWGYSELFDYQNSKKQNLKGVLLYPANYDPAKKYPMIVKIYELQSQELHLYSNPTWQNESGFNATLFTSAGYFVLLPDIVYEKENPGISATECVISATQKMLDSGKINPGQIGLMGHSWGGYETSFIVSQTNLFSAAVPSGAITDLNSFYFTVGQSSGKPDMWRFEDEEWNMGKTPFEAPQSYARNSPLVHAEKVTIPLLLWTGKDDKQVDTHQSKEYYLALRRLGKKSVMLLYLNEGHVIIDPSAQKDITVRILQWFDYFLKNEKTSQWITDSMM</sequence>
<name>A0ABZ2UB01_9FLAO</name>
<evidence type="ECO:0000256" key="2">
    <source>
        <dbReference type="SAM" id="Phobius"/>
    </source>
</evidence>
<keyword evidence="5" id="KW-1185">Reference proteome</keyword>
<gene>
    <name evidence="4" type="ORF">AABD74_15585</name>
</gene>
<dbReference type="RefSeq" id="WP_406843488.1">
    <property type="nucleotide sequence ID" value="NZ_CP150845.1"/>
</dbReference>
<keyword evidence="2" id="KW-0812">Transmembrane</keyword>
<dbReference type="EMBL" id="CP150845">
    <property type="protein sequence ID" value="WYZ18582.1"/>
    <property type="molecule type" value="Genomic_DNA"/>
</dbReference>
<evidence type="ECO:0000256" key="1">
    <source>
        <dbReference type="ARBA" id="ARBA00022801"/>
    </source>
</evidence>
<dbReference type="PANTHER" id="PTHR42776">
    <property type="entry name" value="SERINE PEPTIDASE S9 FAMILY MEMBER"/>
    <property type="match status" value="1"/>
</dbReference>
<dbReference type="SUPFAM" id="SSF53474">
    <property type="entry name" value="alpha/beta-Hydrolases"/>
    <property type="match status" value="1"/>
</dbReference>
<dbReference type="Pfam" id="PF00326">
    <property type="entry name" value="Peptidase_S9"/>
    <property type="match status" value="1"/>
</dbReference>
<reference evidence="4 5" key="1">
    <citation type="submission" date="2024-03" db="EMBL/GenBank/DDBJ databases">
        <title>Flavobacterium soyae.</title>
        <authorList>
            <person name="Zheng W."/>
        </authorList>
    </citation>
    <scope>NUCLEOTIDE SEQUENCE [LARGE SCALE GENOMIC DNA]</scope>
    <source>
        <strain evidence="4 5">55</strain>
    </source>
</reference>
<proteinExistence type="predicted"/>
<dbReference type="PANTHER" id="PTHR42776:SF27">
    <property type="entry name" value="DIPEPTIDYL PEPTIDASE FAMILY MEMBER 6"/>
    <property type="match status" value="1"/>
</dbReference>
<dbReference type="InterPro" id="IPR011042">
    <property type="entry name" value="6-blade_b-propeller_TolB-like"/>
</dbReference>
<keyword evidence="1" id="KW-0378">Hydrolase</keyword>
<protein>
    <submittedName>
        <fullName evidence="4">Prolyl oligopeptidase family serine peptidase</fullName>
    </submittedName>
</protein>
<dbReference type="Proteomes" id="UP001623852">
    <property type="component" value="Chromosome"/>
</dbReference>
<dbReference type="Gene3D" id="2.120.10.30">
    <property type="entry name" value="TolB, C-terminal domain"/>
    <property type="match status" value="1"/>
</dbReference>
<dbReference type="InterPro" id="IPR001375">
    <property type="entry name" value="Peptidase_S9_cat"/>
</dbReference>
<dbReference type="Gene3D" id="3.40.50.1820">
    <property type="entry name" value="alpha/beta hydrolase"/>
    <property type="match status" value="1"/>
</dbReference>
<dbReference type="InterPro" id="IPR029058">
    <property type="entry name" value="AB_hydrolase_fold"/>
</dbReference>
<dbReference type="Gene3D" id="2.130.10.10">
    <property type="entry name" value="YVTN repeat-like/Quinoprotein amine dehydrogenase"/>
    <property type="match status" value="1"/>
</dbReference>
<dbReference type="SUPFAM" id="SSF82171">
    <property type="entry name" value="DPP6 N-terminal domain-like"/>
    <property type="match status" value="1"/>
</dbReference>
<dbReference type="InterPro" id="IPR015943">
    <property type="entry name" value="WD40/YVTN_repeat-like_dom_sf"/>
</dbReference>
<keyword evidence="2" id="KW-0472">Membrane</keyword>
<feature type="domain" description="Peptidase S9 prolyl oligopeptidase catalytic" evidence="3">
    <location>
        <begin position="706"/>
        <end position="876"/>
    </location>
</feature>
<accession>A0ABZ2UB01</accession>
<keyword evidence="2" id="KW-1133">Transmembrane helix</keyword>
<evidence type="ECO:0000313" key="4">
    <source>
        <dbReference type="EMBL" id="WYZ18582.1"/>
    </source>
</evidence>
<evidence type="ECO:0000313" key="5">
    <source>
        <dbReference type="Proteomes" id="UP001623852"/>
    </source>
</evidence>
<evidence type="ECO:0000259" key="3">
    <source>
        <dbReference type="Pfam" id="PF00326"/>
    </source>
</evidence>